<reference evidence="5" key="3">
    <citation type="submission" date="2025-09" db="UniProtKB">
        <authorList>
            <consortium name="Ensembl"/>
        </authorList>
    </citation>
    <scope>IDENTIFICATION</scope>
</reference>
<feature type="transmembrane region" description="Helical" evidence="3">
    <location>
        <begin position="49"/>
        <end position="70"/>
    </location>
</feature>
<evidence type="ECO:0000259" key="4">
    <source>
        <dbReference type="SMART" id="SM00568"/>
    </source>
</evidence>
<feature type="domain" description="GRAM" evidence="4">
    <location>
        <begin position="464"/>
        <end position="544"/>
    </location>
</feature>
<dbReference type="SMART" id="SM00568">
    <property type="entry name" value="GRAM"/>
    <property type="match status" value="1"/>
</dbReference>
<dbReference type="GO" id="GO:0034164">
    <property type="term" value="P:negative regulation of toll-like receptor 9 signaling pathway"/>
    <property type="evidence" value="ECO:0007669"/>
    <property type="project" value="TreeGrafter"/>
</dbReference>
<dbReference type="InterPro" id="IPR011993">
    <property type="entry name" value="PH-like_dom_sf"/>
</dbReference>
<feature type="transmembrane region" description="Helical" evidence="3">
    <location>
        <begin position="237"/>
        <end position="261"/>
    </location>
</feature>
<keyword evidence="6" id="KW-1185">Reference proteome</keyword>
<evidence type="ECO:0000313" key="6">
    <source>
        <dbReference type="Proteomes" id="UP000265100"/>
    </source>
</evidence>
<feature type="transmembrane region" description="Helical" evidence="3">
    <location>
        <begin position="20"/>
        <end position="37"/>
    </location>
</feature>
<reference evidence="5" key="1">
    <citation type="submission" date="2018-05" db="EMBL/GenBank/DDBJ databases">
        <authorList>
            <person name="Datahose"/>
        </authorList>
    </citation>
    <scope>NUCLEOTIDE SEQUENCE</scope>
</reference>
<feature type="transmembrane region" description="Helical" evidence="3">
    <location>
        <begin position="267"/>
        <end position="287"/>
    </location>
</feature>
<keyword evidence="3" id="KW-1133">Transmembrane helix</keyword>
<dbReference type="InterPro" id="IPR037847">
    <property type="entry name" value="GRAMDC4"/>
</dbReference>
<evidence type="ECO:0000256" key="1">
    <source>
        <dbReference type="SAM" id="Coils"/>
    </source>
</evidence>
<keyword evidence="3" id="KW-0812">Transmembrane</keyword>
<dbReference type="GO" id="GO:0006915">
    <property type="term" value="P:apoptotic process"/>
    <property type="evidence" value="ECO:0007669"/>
    <property type="project" value="InterPro"/>
</dbReference>
<keyword evidence="1" id="KW-0175">Coiled coil</keyword>
<dbReference type="Gene3D" id="2.30.29.30">
    <property type="entry name" value="Pleckstrin-homology domain (PH domain)/Phosphotyrosine-binding domain (PTB)"/>
    <property type="match status" value="1"/>
</dbReference>
<reference evidence="5" key="2">
    <citation type="submission" date="2025-08" db="UniProtKB">
        <authorList>
            <consortium name="Ensembl"/>
        </authorList>
    </citation>
    <scope>IDENTIFICATION</scope>
</reference>
<feature type="transmembrane region" description="Helical" evidence="3">
    <location>
        <begin position="357"/>
        <end position="373"/>
    </location>
</feature>
<keyword evidence="3" id="KW-0472">Membrane</keyword>
<name>A0AAX7SQ90_ASTCA</name>
<protein>
    <recommendedName>
        <fullName evidence="4">GRAM domain-containing protein</fullName>
    </recommendedName>
</protein>
<dbReference type="Pfam" id="PF02893">
    <property type="entry name" value="GRAM"/>
    <property type="match status" value="1"/>
</dbReference>
<dbReference type="InterPro" id="IPR004182">
    <property type="entry name" value="GRAM"/>
</dbReference>
<evidence type="ECO:0000256" key="2">
    <source>
        <dbReference type="SAM" id="MobiDB-lite"/>
    </source>
</evidence>
<feature type="coiled-coil region" evidence="1">
    <location>
        <begin position="124"/>
        <end position="151"/>
    </location>
</feature>
<evidence type="ECO:0000256" key="3">
    <source>
        <dbReference type="SAM" id="Phobius"/>
    </source>
</evidence>
<dbReference type="PANTHER" id="PTHR37402:SF1">
    <property type="entry name" value="GRAM DOMAIN-CONTAINING PROTEIN 4"/>
    <property type="match status" value="1"/>
</dbReference>
<feature type="region of interest" description="Disordered" evidence="2">
    <location>
        <begin position="151"/>
        <end position="178"/>
    </location>
</feature>
<sequence>MSRLNFLGFHCFPFSHSSWFCLAIIRVFFFFFFFFFFTHTGLSLPLFPLFVFLFSLLFILDLLMFLFFFLPDFTSQKASFVLGANKRMSASQMNYPHQCVDLSTENIGPCSEEELRKLRDETSVDSLRQELERERSKRIDLEQKMSDLLKTRLEDSPPQPPRKQQSPSNNRTAEKQQKEVWSSRLQKWLYERFGVYMEDFRFQPEESTVEAEEPLSAKRLTENMRRLKRGARPVTNFLRNLSALSNWHSVYTSAIAFIIYMNAAWHGWAIPMFLFLAILRLSLNYLIARGWRIQWSIVPEVSEPMEPPKEDLTVSEKFQLVLDVAQKAQNLFGKMADVLEKIKNLFMWVQPESTQKLYVCLWVTFITSCVLPYKLLGFMIGVYAGIKFFIIDFLFKSCPKLRDKYDTPYIVWNSLPTDPQLKERTNATVSRRVQPVVSRGSLANVPCGGSREEDSGRSHSTKKGAFHEIFNLPESERPLPVCENGWRCCLINRDRKMPTDYIRNGMLYVTENYLCFESSSSRSSSSKKHKVIKLVDITDIQKYKVLSVLPGSGMGISIATPSTQKPLVFGAMIHRDEAFEAIFTQYMKIVTSKPPASTEL</sequence>
<evidence type="ECO:0000313" key="5">
    <source>
        <dbReference type="Ensembl" id="ENSACLP00000046652.1"/>
    </source>
</evidence>
<dbReference type="PANTHER" id="PTHR37402">
    <property type="entry name" value="GRAM DOMAIN-CONTAINING PROTEIN 4"/>
    <property type="match status" value="1"/>
</dbReference>
<accession>A0AAX7SQ90</accession>
<dbReference type="AlphaFoldDB" id="A0AAX7SQ90"/>
<dbReference type="GeneTree" id="ENSGT00390000010968"/>
<proteinExistence type="predicted"/>
<organism evidence="5 6">
    <name type="scientific">Astatotilapia calliptera</name>
    <name type="common">Eastern happy</name>
    <name type="synonym">Chromis callipterus</name>
    <dbReference type="NCBI Taxonomy" id="8154"/>
    <lineage>
        <taxon>Eukaryota</taxon>
        <taxon>Metazoa</taxon>
        <taxon>Chordata</taxon>
        <taxon>Craniata</taxon>
        <taxon>Vertebrata</taxon>
        <taxon>Euteleostomi</taxon>
        <taxon>Actinopterygii</taxon>
        <taxon>Neopterygii</taxon>
        <taxon>Teleostei</taxon>
        <taxon>Neoteleostei</taxon>
        <taxon>Acanthomorphata</taxon>
        <taxon>Ovalentaria</taxon>
        <taxon>Cichlomorphae</taxon>
        <taxon>Cichliformes</taxon>
        <taxon>Cichlidae</taxon>
        <taxon>African cichlids</taxon>
        <taxon>Pseudocrenilabrinae</taxon>
        <taxon>Haplochromini</taxon>
        <taxon>Astatotilapia</taxon>
    </lineage>
</organism>
<dbReference type="InterPro" id="IPR037845">
    <property type="entry name" value="GRAMDC4_PH-GRAM"/>
</dbReference>
<dbReference type="Proteomes" id="UP000265100">
    <property type="component" value="Chromosome 17"/>
</dbReference>
<dbReference type="Ensembl" id="ENSACLT00000069539.1">
    <property type="protein sequence ID" value="ENSACLP00000046652.1"/>
    <property type="gene ID" value="ENSACLG00000004745.2"/>
</dbReference>
<dbReference type="CDD" id="cd13221">
    <property type="entry name" value="PH-GRAM_GRAMDC4"/>
    <property type="match status" value="1"/>
</dbReference>